<reference evidence="1" key="1">
    <citation type="submission" date="2018-05" db="EMBL/GenBank/DDBJ databases">
        <authorList>
            <person name="Lanie J.A."/>
            <person name="Ng W.-L."/>
            <person name="Kazmierczak K.M."/>
            <person name="Andrzejewski T.M."/>
            <person name="Davidsen T.M."/>
            <person name="Wayne K.J."/>
            <person name="Tettelin H."/>
            <person name="Glass J.I."/>
            <person name="Rusch D."/>
            <person name="Podicherti R."/>
            <person name="Tsui H.-C.T."/>
            <person name="Winkler M.E."/>
        </authorList>
    </citation>
    <scope>NUCLEOTIDE SEQUENCE</scope>
</reference>
<accession>A0A382YDU0</accession>
<sequence length="34" mass="3911">MSETLRQTIKSILIEELGKHGFDHSNKETKSPQK</sequence>
<feature type="non-terminal residue" evidence="1">
    <location>
        <position position="34"/>
    </location>
</feature>
<evidence type="ECO:0000313" key="1">
    <source>
        <dbReference type="EMBL" id="SVD81466.1"/>
    </source>
</evidence>
<name>A0A382YDU0_9ZZZZ</name>
<protein>
    <submittedName>
        <fullName evidence="1">Uncharacterized protein</fullName>
    </submittedName>
</protein>
<proteinExistence type="predicted"/>
<dbReference type="AlphaFoldDB" id="A0A382YDU0"/>
<organism evidence="1">
    <name type="scientific">marine metagenome</name>
    <dbReference type="NCBI Taxonomy" id="408172"/>
    <lineage>
        <taxon>unclassified sequences</taxon>
        <taxon>metagenomes</taxon>
        <taxon>ecological metagenomes</taxon>
    </lineage>
</organism>
<dbReference type="EMBL" id="UINC01175045">
    <property type="protein sequence ID" value="SVD81466.1"/>
    <property type="molecule type" value="Genomic_DNA"/>
</dbReference>
<gene>
    <name evidence="1" type="ORF">METZ01_LOCUS434320</name>
</gene>